<accession>A0ABN5LQ84</accession>
<proteinExistence type="inferred from homology"/>
<evidence type="ECO:0000256" key="2">
    <source>
        <dbReference type="ARBA" id="ARBA00023002"/>
    </source>
</evidence>
<sequence length="192" mass="21896">MTKTLIIYAHPYEKSFNHAILQQVEALLVQKASPYEVIDLYEDGFNPAYSKEELALFNKGQALDPLVFKYQEALAACSRLIMIFPVWWADMPAIVKGFEDKVFLKNKIYQETKTRRLVGRLTNIREVLVLTTSAAPTFYLKLFCGNVIKKAMLGHTFKAIGASRRKWLNFGNIGVSTAEQRQAFLDKLANKI</sequence>
<dbReference type="Gene3D" id="3.40.50.360">
    <property type="match status" value="1"/>
</dbReference>
<evidence type="ECO:0000259" key="3">
    <source>
        <dbReference type="Pfam" id="PF02525"/>
    </source>
</evidence>
<dbReference type="InterPro" id="IPR029039">
    <property type="entry name" value="Flavoprotein-like_sf"/>
</dbReference>
<dbReference type="GeneID" id="93924736"/>
<organism evidence="4 5">
    <name type="scientific">Streptococcus sobrinus</name>
    <dbReference type="NCBI Taxonomy" id="1310"/>
    <lineage>
        <taxon>Bacteria</taxon>
        <taxon>Bacillati</taxon>
        <taxon>Bacillota</taxon>
        <taxon>Bacilli</taxon>
        <taxon>Lactobacillales</taxon>
        <taxon>Streptococcaceae</taxon>
        <taxon>Streptococcus</taxon>
    </lineage>
</organism>
<dbReference type="EMBL" id="CP029490">
    <property type="protein sequence ID" value="AWN21537.1"/>
    <property type="molecule type" value="Genomic_DNA"/>
</dbReference>
<keyword evidence="2" id="KW-0560">Oxidoreductase</keyword>
<dbReference type="InterPro" id="IPR051545">
    <property type="entry name" value="NAD(P)H_dehydrogenase_qn"/>
</dbReference>
<dbReference type="SUPFAM" id="SSF52218">
    <property type="entry name" value="Flavoproteins"/>
    <property type="match status" value="1"/>
</dbReference>
<dbReference type="Proteomes" id="UP000245369">
    <property type="component" value="Chromosome"/>
</dbReference>
<dbReference type="PANTHER" id="PTHR10204:SF34">
    <property type="entry name" value="NAD(P)H DEHYDROGENASE [QUINONE] 1 ISOFORM 1"/>
    <property type="match status" value="1"/>
</dbReference>
<evidence type="ECO:0000313" key="5">
    <source>
        <dbReference type="Proteomes" id="UP000245369"/>
    </source>
</evidence>
<name>A0ABN5LQ84_9STRE</name>
<evidence type="ECO:0000313" key="4">
    <source>
        <dbReference type="EMBL" id="AWN21537.1"/>
    </source>
</evidence>
<dbReference type="RefSeq" id="WP_002961481.1">
    <property type="nucleotide sequence ID" value="NZ_CP029490.1"/>
</dbReference>
<reference evidence="4 5" key="1">
    <citation type="submission" date="2018-05" db="EMBL/GenBank/DDBJ databases">
        <title>Complete genome sequences of Streptococcus sobrinus.</title>
        <authorList>
            <person name="Sales M."/>
            <person name="Jensen P.A."/>
        </authorList>
    </citation>
    <scope>NUCLEOTIDE SEQUENCE [LARGE SCALE GENOMIC DNA]</scope>
    <source>
        <strain evidence="4 5">SL1</strain>
    </source>
</reference>
<feature type="domain" description="Flavodoxin-like fold" evidence="3">
    <location>
        <begin position="2"/>
        <end position="190"/>
    </location>
</feature>
<dbReference type="PANTHER" id="PTHR10204">
    <property type="entry name" value="NAD P H OXIDOREDUCTASE-RELATED"/>
    <property type="match status" value="1"/>
</dbReference>
<gene>
    <name evidence="4" type="ORF">DK182_09485</name>
</gene>
<evidence type="ECO:0000256" key="1">
    <source>
        <dbReference type="ARBA" id="ARBA00006252"/>
    </source>
</evidence>
<dbReference type="InterPro" id="IPR003680">
    <property type="entry name" value="Flavodoxin_fold"/>
</dbReference>
<keyword evidence="5" id="KW-1185">Reference proteome</keyword>
<dbReference type="Pfam" id="PF02525">
    <property type="entry name" value="Flavodoxin_2"/>
    <property type="match status" value="1"/>
</dbReference>
<protein>
    <submittedName>
        <fullName evidence="4">Flavodoxin family protein</fullName>
    </submittedName>
</protein>
<comment type="similarity">
    <text evidence="1">Belongs to the NAD(P)H dehydrogenase (quinone) family.</text>
</comment>